<dbReference type="Proteomes" id="UP000499080">
    <property type="component" value="Unassembled WGS sequence"/>
</dbReference>
<gene>
    <name evidence="1" type="ORF">AVEN_44872_1</name>
</gene>
<sequence>MIARRLKSFIQGRLFSSSPFKTGSFWEKATRIGLSQTGWSLTPPVKWAVVGKDNWTTYLAHLLSDLRTSPSLKRSQPPQAGHRRC</sequence>
<organism evidence="1 2">
    <name type="scientific">Araneus ventricosus</name>
    <name type="common">Orbweaver spider</name>
    <name type="synonym">Epeira ventricosa</name>
    <dbReference type="NCBI Taxonomy" id="182803"/>
    <lineage>
        <taxon>Eukaryota</taxon>
        <taxon>Metazoa</taxon>
        <taxon>Ecdysozoa</taxon>
        <taxon>Arthropoda</taxon>
        <taxon>Chelicerata</taxon>
        <taxon>Arachnida</taxon>
        <taxon>Araneae</taxon>
        <taxon>Araneomorphae</taxon>
        <taxon>Entelegynae</taxon>
        <taxon>Araneoidea</taxon>
        <taxon>Araneidae</taxon>
        <taxon>Araneus</taxon>
    </lineage>
</organism>
<evidence type="ECO:0000313" key="2">
    <source>
        <dbReference type="Proteomes" id="UP000499080"/>
    </source>
</evidence>
<keyword evidence="2" id="KW-1185">Reference proteome</keyword>
<comment type="caution">
    <text evidence="1">The sequence shown here is derived from an EMBL/GenBank/DDBJ whole genome shotgun (WGS) entry which is preliminary data.</text>
</comment>
<accession>A0A4Y2NZY1</accession>
<evidence type="ECO:0000313" key="1">
    <source>
        <dbReference type="EMBL" id="GBN44644.1"/>
    </source>
</evidence>
<dbReference type="EMBL" id="BGPR01010172">
    <property type="protein sequence ID" value="GBN44644.1"/>
    <property type="molecule type" value="Genomic_DNA"/>
</dbReference>
<protein>
    <submittedName>
        <fullName evidence="1">Uncharacterized protein</fullName>
    </submittedName>
</protein>
<proteinExistence type="predicted"/>
<name>A0A4Y2NZY1_ARAVE</name>
<reference evidence="1 2" key="1">
    <citation type="journal article" date="2019" name="Sci. Rep.">
        <title>Orb-weaving spider Araneus ventricosus genome elucidates the spidroin gene catalogue.</title>
        <authorList>
            <person name="Kono N."/>
            <person name="Nakamura H."/>
            <person name="Ohtoshi R."/>
            <person name="Moran D.A.P."/>
            <person name="Shinohara A."/>
            <person name="Yoshida Y."/>
            <person name="Fujiwara M."/>
            <person name="Mori M."/>
            <person name="Tomita M."/>
            <person name="Arakawa K."/>
        </authorList>
    </citation>
    <scope>NUCLEOTIDE SEQUENCE [LARGE SCALE GENOMIC DNA]</scope>
</reference>
<dbReference type="AlphaFoldDB" id="A0A4Y2NZY1"/>